<accession>A0A6S7AUN6</accession>
<evidence type="ECO:0000313" key="1">
    <source>
        <dbReference type="EMBL" id="CAB3778616.1"/>
    </source>
</evidence>
<dbReference type="AlphaFoldDB" id="A0A6S7AUN6"/>
<organism evidence="1 2">
    <name type="scientific">Pararobbsia alpina</name>
    <dbReference type="NCBI Taxonomy" id="621374"/>
    <lineage>
        <taxon>Bacteria</taxon>
        <taxon>Pseudomonadati</taxon>
        <taxon>Pseudomonadota</taxon>
        <taxon>Betaproteobacteria</taxon>
        <taxon>Burkholderiales</taxon>
        <taxon>Burkholderiaceae</taxon>
        <taxon>Pararobbsia</taxon>
    </lineage>
</organism>
<evidence type="ECO:0000313" key="2">
    <source>
        <dbReference type="Proteomes" id="UP000494115"/>
    </source>
</evidence>
<reference evidence="1 2" key="1">
    <citation type="submission" date="2020-04" db="EMBL/GenBank/DDBJ databases">
        <authorList>
            <person name="De Canck E."/>
        </authorList>
    </citation>
    <scope>NUCLEOTIDE SEQUENCE [LARGE SCALE GENOMIC DNA]</scope>
    <source>
        <strain evidence="1 2">LMG 28138</strain>
    </source>
</reference>
<protein>
    <submittedName>
        <fullName evidence="1">Uncharacterized protein</fullName>
    </submittedName>
</protein>
<proteinExistence type="predicted"/>
<dbReference type="EMBL" id="CADIKM010000002">
    <property type="protein sequence ID" value="CAB3778616.1"/>
    <property type="molecule type" value="Genomic_DNA"/>
</dbReference>
<name>A0A6S7AUN6_9BURK</name>
<keyword evidence="2" id="KW-1185">Reference proteome</keyword>
<gene>
    <name evidence="1" type="ORF">LMG28138_00531</name>
</gene>
<dbReference type="Proteomes" id="UP000494115">
    <property type="component" value="Unassembled WGS sequence"/>
</dbReference>
<sequence>MTWMEVQAEAGQYDKTQQTRQYEARYENECAVNLSWRMRCAGLLV</sequence>